<dbReference type="EMBL" id="VSSQ01004943">
    <property type="protein sequence ID" value="MPM27248.1"/>
    <property type="molecule type" value="Genomic_DNA"/>
</dbReference>
<sequence>MGTKRYTPSNLKFASLSLSGLEEYLSKVQAAGNNVEAATEKAIEESVKPIRDDIRAWAEKHKRTGAVLAGVDESPVQRDGNYIFANAGISTETEEQAWRAVFVEYGTPRAPADPGIRTAFDRNTTNVKKIQKEVLQREGVPID</sequence>
<name>A0A644YGX9_9ZZZZ</name>
<reference evidence="1" key="1">
    <citation type="submission" date="2019-08" db="EMBL/GenBank/DDBJ databases">
        <authorList>
            <person name="Kucharzyk K."/>
            <person name="Murdoch R.W."/>
            <person name="Higgins S."/>
            <person name="Loffler F."/>
        </authorList>
    </citation>
    <scope>NUCLEOTIDE SEQUENCE</scope>
</reference>
<protein>
    <submittedName>
        <fullName evidence="1">Uncharacterized protein</fullName>
    </submittedName>
</protein>
<gene>
    <name evidence="1" type="ORF">SDC9_73758</name>
</gene>
<dbReference type="InterPro" id="IPR010064">
    <property type="entry name" value="HK97-gp10_tail"/>
</dbReference>
<accession>A0A644YGX9</accession>
<comment type="caution">
    <text evidence="1">The sequence shown here is derived from an EMBL/GenBank/DDBJ whole genome shotgun (WGS) entry which is preliminary data.</text>
</comment>
<organism evidence="1">
    <name type="scientific">bioreactor metagenome</name>
    <dbReference type="NCBI Taxonomy" id="1076179"/>
    <lineage>
        <taxon>unclassified sequences</taxon>
        <taxon>metagenomes</taxon>
        <taxon>ecological metagenomes</taxon>
    </lineage>
</organism>
<dbReference type="NCBIfam" id="TIGR01725">
    <property type="entry name" value="phge_HK97_gp10"/>
    <property type="match status" value="1"/>
</dbReference>
<evidence type="ECO:0000313" key="1">
    <source>
        <dbReference type="EMBL" id="MPM27248.1"/>
    </source>
</evidence>
<dbReference type="AlphaFoldDB" id="A0A644YGX9"/>
<proteinExistence type="predicted"/>